<sequence>MHDHLNGNAAVCVEQSQSVSTAGSHKHSRHHSLAVRSCLACDANVGFFAMFDPPFTQTERKADGKRSTQAEMEASGGGHQRSLAWGEEAGVGVLRKMRWTKSE</sequence>
<proteinExistence type="predicted"/>
<dbReference type="Proteomes" id="UP001281761">
    <property type="component" value="Unassembled WGS sequence"/>
</dbReference>
<evidence type="ECO:0000313" key="2">
    <source>
        <dbReference type="EMBL" id="KAK2957550.1"/>
    </source>
</evidence>
<evidence type="ECO:0000313" key="3">
    <source>
        <dbReference type="Proteomes" id="UP001281761"/>
    </source>
</evidence>
<reference evidence="2 3" key="1">
    <citation type="journal article" date="2022" name="bioRxiv">
        <title>Genomics of Preaxostyla Flagellates Illuminates Evolutionary Transitions and the Path Towards Mitochondrial Loss.</title>
        <authorList>
            <person name="Novak L.V.F."/>
            <person name="Treitli S.C."/>
            <person name="Pyrih J."/>
            <person name="Halakuc P."/>
            <person name="Pipaliya S.V."/>
            <person name="Vacek V."/>
            <person name="Brzon O."/>
            <person name="Soukal P."/>
            <person name="Eme L."/>
            <person name="Dacks J.B."/>
            <person name="Karnkowska A."/>
            <person name="Elias M."/>
            <person name="Hampl V."/>
        </authorList>
    </citation>
    <scope>NUCLEOTIDE SEQUENCE [LARGE SCALE GENOMIC DNA]</scope>
    <source>
        <strain evidence="2">NAU3</strain>
        <tissue evidence="2">Gut</tissue>
    </source>
</reference>
<feature type="region of interest" description="Disordered" evidence="1">
    <location>
        <begin position="57"/>
        <end position="85"/>
    </location>
</feature>
<comment type="caution">
    <text evidence="2">The sequence shown here is derived from an EMBL/GenBank/DDBJ whole genome shotgun (WGS) entry which is preliminary data.</text>
</comment>
<feature type="compositionally biased region" description="Basic and acidic residues" evidence="1">
    <location>
        <begin position="58"/>
        <end position="68"/>
    </location>
</feature>
<gene>
    <name evidence="2" type="ORF">BLNAU_7449</name>
</gene>
<keyword evidence="3" id="KW-1185">Reference proteome</keyword>
<evidence type="ECO:0000256" key="1">
    <source>
        <dbReference type="SAM" id="MobiDB-lite"/>
    </source>
</evidence>
<protein>
    <submittedName>
        <fullName evidence="2">Uncharacterized protein</fullName>
    </submittedName>
</protein>
<accession>A0ABQ9Y1E5</accession>
<dbReference type="EMBL" id="JARBJD010000045">
    <property type="protein sequence ID" value="KAK2957550.1"/>
    <property type="molecule type" value="Genomic_DNA"/>
</dbReference>
<organism evidence="2 3">
    <name type="scientific">Blattamonas nauphoetae</name>
    <dbReference type="NCBI Taxonomy" id="2049346"/>
    <lineage>
        <taxon>Eukaryota</taxon>
        <taxon>Metamonada</taxon>
        <taxon>Preaxostyla</taxon>
        <taxon>Oxymonadida</taxon>
        <taxon>Blattamonas</taxon>
    </lineage>
</organism>
<name>A0ABQ9Y1E5_9EUKA</name>